<evidence type="ECO:0000256" key="6">
    <source>
        <dbReference type="PROSITE-ProRule" id="PRU00175"/>
    </source>
</evidence>
<feature type="region of interest" description="Disordered" evidence="7">
    <location>
        <begin position="521"/>
        <end position="561"/>
    </location>
</feature>
<evidence type="ECO:0000256" key="1">
    <source>
        <dbReference type="ARBA" id="ARBA00004496"/>
    </source>
</evidence>
<proteinExistence type="predicted"/>
<feature type="region of interest" description="Disordered" evidence="7">
    <location>
        <begin position="351"/>
        <end position="419"/>
    </location>
</feature>
<evidence type="ECO:0000256" key="3">
    <source>
        <dbReference type="ARBA" id="ARBA00022723"/>
    </source>
</evidence>
<evidence type="ECO:0000256" key="5">
    <source>
        <dbReference type="ARBA" id="ARBA00022833"/>
    </source>
</evidence>
<feature type="region of interest" description="Disordered" evidence="7">
    <location>
        <begin position="1"/>
        <end position="74"/>
    </location>
</feature>
<evidence type="ECO:0000256" key="7">
    <source>
        <dbReference type="SAM" id="MobiDB-lite"/>
    </source>
</evidence>
<feature type="compositionally biased region" description="Polar residues" evidence="7">
    <location>
        <begin position="579"/>
        <end position="590"/>
    </location>
</feature>
<keyword evidence="10" id="KW-1185">Reference proteome</keyword>
<evidence type="ECO:0000313" key="9">
    <source>
        <dbReference type="EMBL" id="OCB90980.1"/>
    </source>
</evidence>
<protein>
    <recommendedName>
        <fullName evidence="8">RING-type domain-containing protein</fullName>
    </recommendedName>
</protein>
<dbReference type="GO" id="GO:0008270">
    <property type="term" value="F:zinc ion binding"/>
    <property type="evidence" value="ECO:0007669"/>
    <property type="project" value="UniProtKB-KW"/>
</dbReference>
<dbReference type="EMBL" id="LNZH02000111">
    <property type="protein sequence ID" value="OCB90980.1"/>
    <property type="molecule type" value="Genomic_DNA"/>
</dbReference>
<evidence type="ECO:0000313" key="10">
    <source>
        <dbReference type="Proteomes" id="UP000757232"/>
    </source>
</evidence>
<accession>A0A9Q5I3Y8</accession>
<gene>
    <name evidence="9" type="ORF">A7U60_g1788</name>
</gene>
<evidence type="ECO:0000259" key="8">
    <source>
        <dbReference type="PROSITE" id="PS50089"/>
    </source>
</evidence>
<evidence type="ECO:0000256" key="4">
    <source>
        <dbReference type="ARBA" id="ARBA00022771"/>
    </source>
</evidence>
<dbReference type="PROSITE" id="PS50089">
    <property type="entry name" value="ZF_RING_2"/>
    <property type="match status" value="1"/>
</dbReference>
<feature type="region of interest" description="Disordered" evidence="7">
    <location>
        <begin position="209"/>
        <end position="235"/>
    </location>
</feature>
<dbReference type="Proteomes" id="UP000757232">
    <property type="component" value="Unassembled WGS sequence"/>
</dbReference>
<feature type="compositionally biased region" description="Low complexity" evidence="7">
    <location>
        <begin position="215"/>
        <end position="225"/>
    </location>
</feature>
<dbReference type="Pfam" id="PF00097">
    <property type="entry name" value="zf-C3HC4"/>
    <property type="match status" value="1"/>
</dbReference>
<dbReference type="SMART" id="SM00184">
    <property type="entry name" value="RING"/>
    <property type="match status" value="1"/>
</dbReference>
<keyword evidence="5" id="KW-0862">Zinc</keyword>
<keyword evidence="2" id="KW-0963">Cytoplasm</keyword>
<dbReference type="PROSITE" id="PS00518">
    <property type="entry name" value="ZF_RING_1"/>
    <property type="match status" value="1"/>
</dbReference>
<dbReference type="PANTHER" id="PTHR12983:SF9">
    <property type="entry name" value="E3 UBIQUITIN-PROTEIN LIGASE RNF10"/>
    <property type="match status" value="1"/>
</dbReference>
<dbReference type="InterPro" id="IPR018957">
    <property type="entry name" value="Znf_C3HC4_RING-type"/>
</dbReference>
<feature type="region of interest" description="Disordered" evidence="7">
    <location>
        <begin position="579"/>
        <end position="659"/>
    </location>
</feature>
<dbReference type="InterPro" id="IPR017907">
    <property type="entry name" value="Znf_RING_CS"/>
</dbReference>
<dbReference type="GO" id="GO:0045944">
    <property type="term" value="P:positive regulation of transcription by RNA polymerase II"/>
    <property type="evidence" value="ECO:0007669"/>
    <property type="project" value="TreeGrafter"/>
</dbReference>
<dbReference type="InterPro" id="IPR039739">
    <property type="entry name" value="MAG2/RNF10"/>
</dbReference>
<dbReference type="GO" id="GO:0000976">
    <property type="term" value="F:transcription cis-regulatory region binding"/>
    <property type="evidence" value="ECO:0007669"/>
    <property type="project" value="TreeGrafter"/>
</dbReference>
<feature type="compositionally biased region" description="Basic and acidic residues" evidence="7">
    <location>
        <begin position="351"/>
        <end position="378"/>
    </location>
</feature>
<dbReference type="PANTHER" id="PTHR12983">
    <property type="entry name" value="RING FINGER 10 FAMILY MEMBER"/>
    <property type="match status" value="1"/>
</dbReference>
<dbReference type="InterPro" id="IPR001841">
    <property type="entry name" value="Znf_RING"/>
</dbReference>
<feature type="compositionally biased region" description="Basic and acidic residues" evidence="7">
    <location>
        <begin position="1"/>
        <end position="11"/>
    </location>
</feature>
<comment type="subcellular location">
    <subcellularLocation>
        <location evidence="1">Cytoplasm</location>
    </subcellularLocation>
</comment>
<dbReference type="GO" id="GO:0005737">
    <property type="term" value="C:cytoplasm"/>
    <property type="evidence" value="ECO:0007669"/>
    <property type="project" value="UniProtKB-SubCell"/>
</dbReference>
<sequence>MTTNGRPEEVAGGRAGAGNVGSDKPPIATGAKGSQKRSNKMSGGQSINHLLNFSLPPRQTNSLQSLPRRSKRTAPGYGVWNKEKFVNAQYRFVMKPCGDYTVHFADPDIFFQWQDILQVIIPRTSAFASAAGRQEEFSSLDEGHTTCPICLSSPSAPRMTKCGHVFCYPCVLHYLSTSDYAKWNRCPICFDSINEKQLKSVKWYDEPSPLEDATETSTETSSSSSHVELSGDSYKPGSMLRMRLMERPQITTLALPRSRTWPSEVIPPHQAPFHFLPDVYRFSRFMLATPDYLIANLSRDLDELAAERRILAGMKDDLGVSFVDLADTKVRQQIAKASALDTPELREAISRAEQSVRDIERRSEERGRRRAERARNLETQDVGEVPEALLEVQGSRPVTKPPSANRGQRSRRNLNPPPPSTSTYYFYQAASGIPIFLHPLDIRILLSHFEKYADFPDTISVRVDASSEGSVDAELRRRCKYLAHMPESADVVFIEADLTTVVGDETIRAFDAPLRARRAKRRDRLKKEERAKVRAEEKEREKFRIPANTVPQSPRFDSSEVVATLPERPLAPEEIIVENSTPSTESQSQAGAWGQRSFASAAQSGRAGATPPSRPLRDAIDEDEWDMDAAWHEMQRSGGGRRKRSNRMVVLGGSGGRRR</sequence>
<feature type="domain" description="RING-type" evidence="8">
    <location>
        <begin position="147"/>
        <end position="189"/>
    </location>
</feature>
<reference evidence="9" key="1">
    <citation type="submission" date="2016-06" db="EMBL/GenBank/DDBJ databases">
        <title>Draft Genome sequence of the fungus Inonotus baumii.</title>
        <authorList>
            <person name="Zhu H."/>
            <person name="Lin W."/>
        </authorList>
    </citation>
    <scope>NUCLEOTIDE SEQUENCE</scope>
    <source>
        <strain evidence="9">821</strain>
    </source>
</reference>
<keyword evidence="3" id="KW-0479">Metal-binding</keyword>
<dbReference type="SUPFAM" id="SSF57850">
    <property type="entry name" value="RING/U-box"/>
    <property type="match status" value="1"/>
</dbReference>
<dbReference type="OrthoDB" id="302966at2759"/>
<keyword evidence="4 6" id="KW-0863">Zinc-finger</keyword>
<evidence type="ECO:0000256" key="2">
    <source>
        <dbReference type="ARBA" id="ARBA00022490"/>
    </source>
</evidence>
<comment type="caution">
    <text evidence="9">The sequence shown here is derived from an EMBL/GenBank/DDBJ whole genome shotgun (WGS) entry which is preliminary data.</text>
</comment>
<feature type="compositionally biased region" description="Polar residues" evidence="7">
    <location>
        <begin position="40"/>
        <end position="67"/>
    </location>
</feature>
<feature type="compositionally biased region" description="Basic and acidic residues" evidence="7">
    <location>
        <begin position="525"/>
        <end position="544"/>
    </location>
</feature>
<dbReference type="InterPro" id="IPR013083">
    <property type="entry name" value="Znf_RING/FYVE/PHD"/>
</dbReference>
<name>A0A9Q5I3Y8_SANBA</name>
<dbReference type="CDD" id="cd16536">
    <property type="entry name" value="RING-HC_RNF10"/>
    <property type="match status" value="1"/>
</dbReference>
<organism evidence="9 10">
    <name type="scientific">Sanghuangporus baumii</name>
    <name type="common">Phellinus baumii</name>
    <dbReference type="NCBI Taxonomy" id="108892"/>
    <lineage>
        <taxon>Eukaryota</taxon>
        <taxon>Fungi</taxon>
        <taxon>Dikarya</taxon>
        <taxon>Basidiomycota</taxon>
        <taxon>Agaricomycotina</taxon>
        <taxon>Agaricomycetes</taxon>
        <taxon>Hymenochaetales</taxon>
        <taxon>Hymenochaetaceae</taxon>
        <taxon>Sanghuangporus</taxon>
    </lineage>
</organism>
<dbReference type="AlphaFoldDB" id="A0A9Q5I3Y8"/>
<dbReference type="Gene3D" id="3.30.40.10">
    <property type="entry name" value="Zinc/RING finger domain, C3HC4 (zinc finger)"/>
    <property type="match status" value="1"/>
</dbReference>